<dbReference type="RefSeq" id="WP_070201588.1">
    <property type="nucleotide sequence ID" value="NZ_LJGZ01000083.1"/>
</dbReference>
<proteinExistence type="predicted"/>
<protein>
    <submittedName>
        <fullName evidence="1">Uncharacterized protein</fullName>
    </submittedName>
</protein>
<dbReference type="OrthoDB" id="4258439at2"/>
<reference evidence="1 2" key="1">
    <citation type="journal article" date="2016" name="Front. Microbiol.">
        <title>Comparative Genomics Analysis of Streptomyces Species Reveals Their Adaptation to the Marine Environment and Their Diversity at the Genomic Level.</title>
        <authorList>
            <person name="Tian X."/>
            <person name="Zhang Z."/>
            <person name="Yang T."/>
            <person name="Chen M."/>
            <person name="Li J."/>
            <person name="Chen F."/>
            <person name="Yang J."/>
            <person name="Li W."/>
            <person name="Zhang B."/>
            <person name="Zhang Z."/>
            <person name="Wu J."/>
            <person name="Zhang C."/>
            <person name="Long L."/>
            <person name="Xiao J."/>
        </authorList>
    </citation>
    <scope>NUCLEOTIDE SEQUENCE [LARGE SCALE GENOMIC DNA]</scope>
    <source>
        <strain evidence="1 2">SCSIO M10372</strain>
    </source>
</reference>
<keyword evidence="2" id="KW-1185">Reference proteome</keyword>
<dbReference type="Proteomes" id="UP000175971">
    <property type="component" value="Unassembled WGS sequence"/>
</dbReference>
<evidence type="ECO:0000313" key="2">
    <source>
        <dbReference type="Proteomes" id="UP000175971"/>
    </source>
</evidence>
<evidence type="ECO:0000313" key="1">
    <source>
        <dbReference type="EMBL" id="OEV19404.1"/>
    </source>
</evidence>
<comment type="caution">
    <text evidence="1">The sequence shown here is derived from an EMBL/GenBank/DDBJ whole genome shotgun (WGS) entry which is preliminary data.</text>
</comment>
<dbReference type="AlphaFoldDB" id="A0A1E7LT71"/>
<sequence length="139" mass="15230">MFTLLRRLSPKATAPVVQESAVSPTDEPEVYVPETGQWLPVGEPGSLERLTLMWAEEEAEDIRERMAHFEDRAARRPESGLIVSNIKNALARPHLLLSVDSASELDQSMGTCVACGEHGELSALRDLARNDLGCKADGF</sequence>
<dbReference type="PATRIC" id="fig|518642.7.peg.4624"/>
<organism evidence="1 2">
    <name type="scientific">Streptomyces nanshensis</name>
    <dbReference type="NCBI Taxonomy" id="518642"/>
    <lineage>
        <taxon>Bacteria</taxon>
        <taxon>Bacillati</taxon>
        <taxon>Actinomycetota</taxon>
        <taxon>Actinomycetes</taxon>
        <taxon>Kitasatosporales</taxon>
        <taxon>Streptomycetaceae</taxon>
        <taxon>Streptomyces</taxon>
    </lineage>
</organism>
<accession>A0A1E7LT71</accession>
<gene>
    <name evidence="1" type="ORF">AN221_16375</name>
</gene>
<name>A0A1E7LT71_9ACTN</name>
<dbReference type="EMBL" id="LJGZ01000083">
    <property type="protein sequence ID" value="OEV19404.1"/>
    <property type="molecule type" value="Genomic_DNA"/>
</dbReference>